<name>A0A085JGV1_9GAMM</name>
<evidence type="ECO:0000313" key="2">
    <source>
        <dbReference type="Proteomes" id="UP000028602"/>
    </source>
</evidence>
<dbReference type="Proteomes" id="UP000028602">
    <property type="component" value="Unassembled WGS sequence"/>
</dbReference>
<evidence type="ECO:0000313" key="1">
    <source>
        <dbReference type="EMBL" id="KFD19697.1"/>
    </source>
</evidence>
<comment type="caution">
    <text evidence="1">The sequence shown here is derived from an EMBL/GenBank/DDBJ whole genome shotgun (WGS) entry which is preliminary data.</text>
</comment>
<sequence length="136" mass="14372">MITFITTDDVDTTLGSTWADASAKAKAVLMANTWLNGASLRLPHDRVTHELIIPDDVKVAGAYVALAAANNGLYQQKTDSGAILSKSVDANGVSVSKTFADLYANSASLLDSNLQLAMAMLKPYGLSTSQIRIVRG</sequence>
<protein>
    <submittedName>
        <fullName evidence="1">Uncharacterized protein</fullName>
    </submittedName>
</protein>
<organism evidence="1 2">
    <name type="scientific">Tatumella ptyseos ATCC 33301</name>
    <dbReference type="NCBI Taxonomy" id="1005995"/>
    <lineage>
        <taxon>Bacteria</taxon>
        <taxon>Pseudomonadati</taxon>
        <taxon>Pseudomonadota</taxon>
        <taxon>Gammaproteobacteria</taxon>
        <taxon>Enterobacterales</taxon>
        <taxon>Erwiniaceae</taxon>
        <taxon>Tatumella</taxon>
    </lineage>
</organism>
<dbReference type="eggNOG" id="ENOG503272D">
    <property type="taxonomic scope" value="Bacteria"/>
</dbReference>
<dbReference type="OrthoDB" id="6571385at2"/>
<proteinExistence type="predicted"/>
<dbReference type="EMBL" id="JMPR01000028">
    <property type="protein sequence ID" value="KFD19697.1"/>
    <property type="molecule type" value="Genomic_DNA"/>
</dbReference>
<dbReference type="RefSeq" id="WP_025901402.1">
    <property type="nucleotide sequence ID" value="NZ_ATMJ01000002.1"/>
</dbReference>
<dbReference type="AlphaFoldDB" id="A0A085JGV1"/>
<accession>A0A085JGV1</accession>
<reference evidence="1 2" key="1">
    <citation type="submission" date="2014-05" db="EMBL/GenBank/DDBJ databases">
        <title>ATOL: Assembling a taxonomically balanced genome-scale reconstruction of the evolutionary history of the Enterobacteriaceae.</title>
        <authorList>
            <person name="Plunkett G.III."/>
            <person name="Neeno-Eckwall E.C."/>
            <person name="Glasner J.D."/>
            <person name="Perna N.T."/>
        </authorList>
    </citation>
    <scope>NUCLEOTIDE SEQUENCE [LARGE SCALE GENOMIC DNA]</scope>
    <source>
        <strain evidence="1 2">ATCC 33301</strain>
    </source>
</reference>
<gene>
    <name evidence="1" type="ORF">GTPT_1628</name>
</gene>
<keyword evidence="2" id="KW-1185">Reference proteome</keyword>